<comment type="caution">
    <text evidence="1">The sequence shown here is derived from an EMBL/GenBank/DDBJ whole genome shotgun (WGS) entry which is preliminary data.</text>
</comment>
<keyword evidence="2" id="KW-1185">Reference proteome</keyword>
<sequence>DRTEFIWLDEFCLADLRLPDKHPDVDKQRSTELGRLADIFRRAARVSVFCQYENCDHTGLQCPWGARLFTFPEILNAQNVLRITKKGEEGNMFWEMSETSGRAFREEMQTNAARGSRWHLYAIFQHTVNSGAVPWQVAIHALVVEAIRCDERSGFDEHKYLGRILNGLLPRRARLGDFGSNGWNDLAWILELNQGFYNAASLAAVCSVAENQSVSWLGKPIDPAPGNERLEPVVTAFPVSSSSRNERNPPLSIIGGETLGLRPTLKRDKYGLYNNKEIRALKLLS</sequence>
<organism evidence="1 2">
    <name type="scientific">Mycena maculata</name>
    <dbReference type="NCBI Taxonomy" id="230809"/>
    <lineage>
        <taxon>Eukaryota</taxon>
        <taxon>Fungi</taxon>
        <taxon>Dikarya</taxon>
        <taxon>Basidiomycota</taxon>
        <taxon>Agaricomycotina</taxon>
        <taxon>Agaricomycetes</taxon>
        <taxon>Agaricomycetidae</taxon>
        <taxon>Agaricales</taxon>
        <taxon>Marasmiineae</taxon>
        <taxon>Mycenaceae</taxon>
        <taxon>Mycena</taxon>
    </lineage>
</organism>
<dbReference type="AlphaFoldDB" id="A0AAD7NA13"/>
<gene>
    <name evidence="1" type="ORF">DFH07DRAFT_702974</name>
</gene>
<feature type="non-terminal residue" evidence="1">
    <location>
        <position position="1"/>
    </location>
</feature>
<protein>
    <recommendedName>
        <fullName evidence="3">Heterokaryon incompatibility domain-containing protein</fullName>
    </recommendedName>
</protein>
<accession>A0AAD7NA13</accession>
<evidence type="ECO:0000313" key="2">
    <source>
        <dbReference type="Proteomes" id="UP001215280"/>
    </source>
</evidence>
<name>A0AAD7NA13_9AGAR</name>
<dbReference type="Proteomes" id="UP001215280">
    <property type="component" value="Unassembled WGS sequence"/>
</dbReference>
<dbReference type="EMBL" id="JARJLG010000072">
    <property type="protein sequence ID" value="KAJ7753066.1"/>
    <property type="molecule type" value="Genomic_DNA"/>
</dbReference>
<feature type="non-terminal residue" evidence="1">
    <location>
        <position position="285"/>
    </location>
</feature>
<evidence type="ECO:0008006" key="3">
    <source>
        <dbReference type="Google" id="ProtNLM"/>
    </source>
</evidence>
<reference evidence="1" key="1">
    <citation type="submission" date="2023-03" db="EMBL/GenBank/DDBJ databases">
        <title>Massive genome expansion in bonnet fungi (Mycena s.s.) driven by repeated elements and novel gene families across ecological guilds.</title>
        <authorList>
            <consortium name="Lawrence Berkeley National Laboratory"/>
            <person name="Harder C.B."/>
            <person name="Miyauchi S."/>
            <person name="Viragh M."/>
            <person name="Kuo A."/>
            <person name="Thoen E."/>
            <person name="Andreopoulos B."/>
            <person name="Lu D."/>
            <person name="Skrede I."/>
            <person name="Drula E."/>
            <person name="Henrissat B."/>
            <person name="Morin E."/>
            <person name="Kohler A."/>
            <person name="Barry K."/>
            <person name="LaButti K."/>
            <person name="Morin E."/>
            <person name="Salamov A."/>
            <person name="Lipzen A."/>
            <person name="Mereny Z."/>
            <person name="Hegedus B."/>
            <person name="Baldrian P."/>
            <person name="Stursova M."/>
            <person name="Weitz H."/>
            <person name="Taylor A."/>
            <person name="Grigoriev I.V."/>
            <person name="Nagy L.G."/>
            <person name="Martin F."/>
            <person name="Kauserud H."/>
        </authorList>
    </citation>
    <scope>NUCLEOTIDE SEQUENCE</scope>
    <source>
        <strain evidence="1">CBHHK188m</strain>
    </source>
</reference>
<evidence type="ECO:0000313" key="1">
    <source>
        <dbReference type="EMBL" id="KAJ7753066.1"/>
    </source>
</evidence>
<proteinExistence type="predicted"/>